<name>A0AAD7J5N8_9AGAR</name>
<feature type="region of interest" description="Disordered" evidence="1">
    <location>
        <begin position="1"/>
        <end position="50"/>
    </location>
</feature>
<feature type="compositionally biased region" description="Gly residues" evidence="1">
    <location>
        <begin position="172"/>
        <end position="182"/>
    </location>
</feature>
<feature type="region of interest" description="Disordered" evidence="1">
    <location>
        <begin position="167"/>
        <end position="189"/>
    </location>
</feature>
<dbReference type="AlphaFoldDB" id="A0AAD7J5N8"/>
<organism evidence="2 3">
    <name type="scientific">Mycena maculata</name>
    <dbReference type="NCBI Taxonomy" id="230809"/>
    <lineage>
        <taxon>Eukaryota</taxon>
        <taxon>Fungi</taxon>
        <taxon>Dikarya</taxon>
        <taxon>Basidiomycota</taxon>
        <taxon>Agaricomycotina</taxon>
        <taxon>Agaricomycetes</taxon>
        <taxon>Agaricomycetidae</taxon>
        <taxon>Agaricales</taxon>
        <taxon>Marasmiineae</taxon>
        <taxon>Mycenaceae</taxon>
        <taxon>Mycena</taxon>
    </lineage>
</organism>
<feature type="compositionally biased region" description="Polar residues" evidence="1">
    <location>
        <begin position="18"/>
        <end position="36"/>
    </location>
</feature>
<evidence type="ECO:0000313" key="3">
    <source>
        <dbReference type="Proteomes" id="UP001215280"/>
    </source>
</evidence>
<comment type="caution">
    <text evidence="2">The sequence shown here is derived from an EMBL/GenBank/DDBJ whole genome shotgun (WGS) entry which is preliminary data.</text>
</comment>
<dbReference type="EMBL" id="JARJLG010000065">
    <property type="protein sequence ID" value="KAJ7755032.1"/>
    <property type="molecule type" value="Genomic_DNA"/>
</dbReference>
<reference evidence="2" key="1">
    <citation type="submission" date="2023-03" db="EMBL/GenBank/DDBJ databases">
        <title>Massive genome expansion in bonnet fungi (Mycena s.s.) driven by repeated elements and novel gene families across ecological guilds.</title>
        <authorList>
            <consortium name="Lawrence Berkeley National Laboratory"/>
            <person name="Harder C.B."/>
            <person name="Miyauchi S."/>
            <person name="Viragh M."/>
            <person name="Kuo A."/>
            <person name="Thoen E."/>
            <person name="Andreopoulos B."/>
            <person name="Lu D."/>
            <person name="Skrede I."/>
            <person name="Drula E."/>
            <person name="Henrissat B."/>
            <person name="Morin E."/>
            <person name="Kohler A."/>
            <person name="Barry K."/>
            <person name="LaButti K."/>
            <person name="Morin E."/>
            <person name="Salamov A."/>
            <person name="Lipzen A."/>
            <person name="Mereny Z."/>
            <person name="Hegedus B."/>
            <person name="Baldrian P."/>
            <person name="Stursova M."/>
            <person name="Weitz H."/>
            <person name="Taylor A."/>
            <person name="Grigoriev I.V."/>
            <person name="Nagy L.G."/>
            <person name="Martin F."/>
            <person name="Kauserud H."/>
        </authorList>
    </citation>
    <scope>NUCLEOTIDE SEQUENCE</scope>
    <source>
        <strain evidence="2">CBHHK188m</strain>
    </source>
</reference>
<keyword evidence="3" id="KW-1185">Reference proteome</keyword>
<evidence type="ECO:0000256" key="1">
    <source>
        <dbReference type="SAM" id="MobiDB-lite"/>
    </source>
</evidence>
<gene>
    <name evidence="2" type="ORF">DFH07DRAFT_773576</name>
</gene>
<sequence>MIHKKTRAAALKLGPRTYLSSNSNKTPSRPQTSSPASHAPGILDETTRGTGDNSILAWLKENEDAEGFVGEADGEGFAGGVGVEGFAHEVDTKGFAGEAELKGFAGEAHMEGCVGEADTEGFMGKADAEGFAGKVDVEGFAGEADAEGFAGEAVLYGGGLVGTRGDPKPCGIGDGVGDGEGGAATESSS</sequence>
<evidence type="ECO:0000313" key="2">
    <source>
        <dbReference type="EMBL" id="KAJ7755032.1"/>
    </source>
</evidence>
<accession>A0AAD7J5N8</accession>
<proteinExistence type="predicted"/>
<protein>
    <submittedName>
        <fullName evidence="2">Uncharacterized protein</fullName>
    </submittedName>
</protein>
<dbReference type="Proteomes" id="UP001215280">
    <property type="component" value="Unassembled WGS sequence"/>
</dbReference>